<dbReference type="PANTHER" id="PTHR11571">
    <property type="entry name" value="GLUTATHIONE S-TRANSFERASE"/>
    <property type="match status" value="1"/>
</dbReference>
<dbReference type="InterPro" id="IPR010987">
    <property type="entry name" value="Glutathione-S-Trfase_C-like"/>
</dbReference>
<evidence type="ECO:0000259" key="6">
    <source>
        <dbReference type="PROSITE" id="PS50404"/>
    </source>
</evidence>
<comment type="catalytic activity">
    <reaction evidence="5">
        <text>RX + glutathione = an S-substituted glutathione + a halide anion + H(+)</text>
        <dbReference type="Rhea" id="RHEA:16437"/>
        <dbReference type="ChEBI" id="CHEBI:15378"/>
        <dbReference type="ChEBI" id="CHEBI:16042"/>
        <dbReference type="ChEBI" id="CHEBI:17792"/>
        <dbReference type="ChEBI" id="CHEBI:57925"/>
        <dbReference type="ChEBI" id="CHEBI:90779"/>
        <dbReference type="EC" id="2.5.1.18"/>
    </reaction>
</comment>
<dbReference type="AlphaFoldDB" id="A0A7R9PXV7"/>
<accession>A0A7R9PXV7</accession>
<dbReference type="Pfam" id="PF02798">
    <property type="entry name" value="GST_N"/>
    <property type="match status" value="1"/>
</dbReference>
<dbReference type="Gene3D" id="3.40.30.10">
    <property type="entry name" value="Glutaredoxin"/>
    <property type="match status" value="1"/>
</dbReference>
<dbReference type="SFLD" id="SFLDS00019">
    <property type="entry name" value="Glutathione_Transferase_(cytos"/>
    <property type="match status" value="1"/>
</dbReference>
<evidence type="ECO:0000256" key="5">
    <source>
        <dbReference type="ARBA" id="ARBA00047960"/>
    </source>
</evidence>
<dbReference type="SUPFAM" id="SSF47616">
    <property type="entry name" value="GST C-terminal domain-like"/>
    <property type="match status" value="1"/>
</dbReference>
<evidence type="ECO:0000256" key="4">
    <source>
        <dbReference type="ARBA" id="ARBA00022679"/>
    </source>
</evidence>
<evidence type="ECO:0000256" key="3">
    <source>
        <dbReference type="ARBA" id="ARBA00012452"/>
    </source>
</evidence>
<dbReference type="FunFam" id="1.20.1050.10:FF:000003">
    <property type="entry name" value="Glutathione S-transferase 2"/>
    <property type="match status" value="1"/>
</dbReference>
<evidence type="ECO:0000313" key="9">
    <source>
        <dbReference type="Proteomes" id="UP000759131"/>
    </source>
</evidence>
<evidence type="ECO:0000256" key="2">
    <source>
        <dbReference type="ARBA" id="ARBA00005861"/>
    </source>
</evidence>
<evidence type="ECO:0000313" key="8">
    <source>
        <dbReference type="EMBL" id="CAD7624778.1"/>
    </source>
</evidence>
<proteinExistence type="inferred from homology"/>
<dbReference type="PROSITE" id="PS50404">
    <property type="entry name" value="GST_NTER"/>
    <property type="match status" value="1"/>
</dbReference>
<dbReference type="EMBL" id="CAJPIZ010002557">
    <property type="protein sequence ID" value="CAG2105208.1"/>
    <property type="molecule type" value="Genomic_DNA"/>
</dbReference>
<feature type="domain" description="GST C-terminal" evidence="7">
    <location>
        <begin position="95"/>
        <end position="214"/>
    </location>
</feature>
<keyword evidence="4" id="KW-0808">Transferase</keyword>
<evidence type="ECO:0000256" key="1">
    <source>
        <dbReference type="ARBA" id="ARBA00003701"/>
    </source>
</evidence>
<dbReference type="GO" id="GO:0004364">
    <property type="term" value="F:glutathione transferase activity"/>
    <property type="evidence" value="ECO:0007669"/>
    <property type="project" value="UniProtKB-EC"/>
</dbReference>
<comment type="function">
    <text evidence="1">Conjugation of reduced glutathione to a wide number of exogenous and endogenous hydrophobic electrophiles.</text>
</comment>
<dbReference type="GO" id="GO:0006749">
    <property type="term" value="P:glutathione metabolic process"/>
    <property type="evidence" value="ECO:0007669"/>
    <property type="project" value="TreeGrafter"/>
</dbReference>
<feature type="domain" description="GST N-terminal" evidence="6">
    <location>
        <begin position="5"/>
        <end position="93"/>
    </location>
</feature>
<dbReference type="InterPro" id="IPR004045">
    <property type="entry name" value="Glutathione_S-Trfase_N"/>
</dbReference>
<dbReference type="PANTHER" id="PTHR11571:SF222">
    <property type="entry name" value="GLUTATHIONE TRANSFERASE"/>
    <property type="match status" value="1"/>
</dbReference>
<dbReference type="InterPro" id="IPR004046">
    <property type="entry name" value="GST_C"/>
</dbReference>
<dbReference type="SUPFAM" id="SSF52833">
    <property type="entry name" value="Thioredoxin-like"/>
    <property type="match status" value="1"/>
</dbReference>
<dbReference type="Gene3D" id="1.20.1050.10">
    <property type="match status" value="1"/>
</dbReference>
<sequence length="225" mass="26234">MDITAVPTLGYYNIRGAAQPIRLLLKYKDVNFTDKYYGKFGGDLDLYRGNWLKEKFTLGFDFPNIPYYMDGSIKITQSLAIMRYLARIHGLIATDEAGLVRQDVLEQHLIDVRNELIAVVVGDHFESNKVKYIAKTLPKQLDGLSRFLGTRQWFTCNNINYVDFLAYERLDWLRLFSPETVDKYQNLVQLLTRFESLPPIKAYMKSPEFISWPLFGPHVVWGYKK</sequence>
<dbReference type="Pfam" id="PF14497">
    <property type="entry name" value="GST_C_3"/>
    <property type="match status" value="1"/>
</dbReference>
<reference evidence="8" key="1">
    <citation type="submission" date="2020-11" db="EMBL/GenBank/DDBJ databases">
        <authorList>
            <person name="Tran Van P."/>
        </authorList>
    </citation>
    <scope>NUCLEOTIDE SEQUENCE</scope>
</reference>
<keyword evidence="9" id="KW-1185">Reference proteome</keyword>
<dbReference type="InterPro" id="IPR050213">
    <property type="entry name" value="GST_superfamily"/>
</dbReference>
<organism evidence="8">
    <name type="scientific">Medioppia subpectinata</name>
    <dbReference type="NCBI Taxonomy" id="1979941"/>
    <lineage>
        <taxon>Eukaryota</taxon>
        <taxon>Metazoa</taxon>
        <taxon>Ecdysozoa</taxon>
        <taxon>Arthropoda</taxon>
        <taxon>Chelicerata</taxon>
        <taxon>Arachnida</taxon>
        <taxon>Acari</taxon>
        <taxon>Acariformes</taxon>
        <taxon>Sarcoptiformes</taxon>
        <taxon>Oribatida</taxon>
        <taxon>Brachypylina</taxon>
        <taxon>Oppioidea</taxon>
        <taxon>Oppiidae</taxon>
        <taxon>Medioppia</taxon>
    </lineage>
</organism>
<dbReference type="PROSITE" id="PS50405">
    <property type="entry name" value="GST_CTER"/>
    <property type="match status" value="1"/>
</dbReference>
<dbReference type="Proteomes" id="UP000759131">
    <property type="component" value="Unassembled WGS sequence"/>
</dbReference>
<comment type="similarity">
    <text evidence="2">Belongs to the GST superfamily. Mu family.</text>
</comment>
<dbReference type="OrthoDB" id="4951845at2759"/>
<dbReference type="SFLD" id="SFLDG01205">
    <property type="entry name" value="AMPS.1"/>
    <property type="match status" value="1"/>
</dbReference>
<protein>
    <recommendedName>
        <fullName evidence="3">glutathione transferase</fullName>
        <ecNumber evidence="3">2.5.1.18</ecNumber>
    </recommendedName>
</protein>
<dbReference type="InterPro" id="IPR036282">
    <property type="entry name" value="Glutathione-S-Trfase_C_sf"/>
</dbReference>
<gene>
    <name evidence="8" type="ORF">OSB1V03_LOCUS5218</name>
</gene>
<name>A0A7R9PXV7_9ACAR</name>
<dbReference type="SFLD" id="SFLDG00363">
    <property type="entry name" value="AMPS_(cytGST):_Alpha-__Mu-__Pi"/>
    <property type="match status" value="1"/>
</dbReference>
<dbReference type="CDD" id="cd03075">
    <property type="entry name" value="GST_N_Mu"/>
    <property type="match status" value="1"/>
</dbReference>
<dbReference type="EC" id="2.5.1.18" evidence="3"/>
<dbReference type="EMBL" id="OC857132">
    <property type="protein sequence ID" value="CAD7624778.1"/>
    <property type="molecule type" value="Genomic_DNA"/>
</dbReference>
<dbReference type="InterPro" id="IPR040079">
    <property type="entry name" value="Glutathione_S-Trfase"/>
</dbReference>
<dbReference type="InterPro" id="IPR036249">
    <property type="entry name" value="Thioredoxin-like_sf"/>
</dbReference>
<evidence type="ECO:0000259" key="7">
    <source>
        <dbReference type="PROSITE" id="PS50405"/>
    </source>
</evidence>